<sequence>MQAELTEYCLVQNSAVPVTPAVQRPAQREVQSENERRDHVPPPWNSSHHRCFELACLSYYFQLHEHCNSRLNLSLLLTDPVGEMGGKAMGGTKKRGIAGFKETFSLVLHAAILSRSQILKALLIIACNVKGCVLEN</sequence>
<dbReference type="EMBL" id="JBHFFA010000006">
    <property type="protein sequence ID" value="KAL2621287.1"/>
    <property type="molecule type" value="Genomic_DNA"/>
</dbReference>
<feature type="compositionally biased region" description="Basic and acidic residues" evidence="1">
    <location>
        <begin position="26"/>
        <end position="40"/>
    </location>
</feature>
<evidence type="ECO:0000256" key="1">
    <source>
        <dbReference type="SAM" id="MobiDB-lite"/>
    </source>
</evidence>
<dbReference type="Proteomes" id="UP001605036">
    <property type="component" value="Unassembled WGS sequence"/>
</dbReference>
<dbReference type="AlphaFoldDB" id="A0ABD1Y6Q9"/>
<feature type="region of interest" description="Disordered" evidence="1">
    <location>
        <begin position="20"/>
        <end position="41"/>
    </location>
</feature>
<keyword evidence="3" id="KW-1185">Reference proteome</keyword>
<protein>
    <submittedName>
        <fullName evidence="2">Uncharacterized protein</fullName>
    </submittedName>
</protein>
<accession>A0ABD1Y6Q9</accession>
<name>A0ABD1Y6Q9_9MARC</name>
<evidence type="ECO:0000313" key="2">
    <source>
        <dbReference type="EMBL" id="KAL2621287.1"/>
    </source>
</evidence>
<reference evidence="2 3" key="1">
    <citation type="submission" date="2024-09" db="EMBL/GenBank/DDBJ databases">
        <title>Chromosome-scale assembly of Riccia fluitans.</title>
        <authorList>
            <person name="Paukszto L."/>
            <person name="Sawicki J."/>
            <person name="Karawczyk K."/>
            <person name="Piernik-Szablinska J."/>
            <person name="Szczecinska M."/>
            <person name="Mazdziarz M."/>
        </authorList>
    </citation>
    <scope>NUCLEOTIDE SEQUENCE [LARGE SCALE GENOMIC DNA]</scope>
    <source>
        <strain evidence="2">Rf_01</strain>
        <tissue evidence="2">Aerial parts of the thallus</tissue>
    </source>
</reference>
<proteinExistence type="predicted"/>
<gene>
    <name evidence="2" type="ORF">R1flu_001492</name>
</gene>
<evidence type="ECO:0000313" key="3">
    <source>
        <dbReference type="Proteomes" id="UP001605036"/>
    </source>
</evidence>
<comment type="caution">
    <text evidence="2">The sequence shown here is derived from an EMBL/GenBank/DDBJ whole genome shotgun (WGS) entry which is preliminary data.</text>
</comment>
<organism evidence="2 3">
    <name type="scientific">Riccia fluitans</name>
    <dbReference type="NCBI Taxonomy" id="41844"/>
    <lineage>
        <taxon>Eukaryota</taxon>
        <taxon>Viridiplantae</taxon>
        <taxon>Streptophyta</taxon>
        <taxon>Embryophyta</taxon>
        <taxon>Marchantiophyta</taxon>
        <taxon>Marchantiopsida</taxon>
        <taxon>Marchantiidae</taxon>
        <taxon>Marchantiales</taxon>
        <taxon>Ricciaceae</taxon>
        <taxon>Riccia</taxon>
    </lineage>
</organism>